<feature type="transmembrane region" description="Helical" evidence="7">
    <location>
        <begin position="510"/>
        <end position="532"/>
    </location>
</feature>
<feature type="transmembrane region" description="Helical" evidence="7">
    <location>
        <begin position="173"/>
        <end position="195"/>
    </location>
</feature>
<feature type="transmembrane region" description="Helical" evidence="7">
    <location>
        <begin position="363"/>
        <end position="382"/>
    </location>
</feature>
<feature type="transmembrane region" description="Helical" evidence="7">
    <location>
        <begin position="539"/>
        <end position="557"/>
    </location>
</feature>
<keyword evidence="5 7" id="KW-1133">Transmembrane helix</keyword>
<dbReference type="EMBL" id="SMKL01000005">
    <property type="protein sequence ID" value="TDC54157.1"/>
    <property type="molecule type" value="Genomic_DNA"/>
</dbReference>
<dbReference type="Gene3D" id="1.20.1640.10">
    <property type="entry name" value="Multidrug efflux transporter AcrB transmembrane domain"/>
    <property type="match status" value="2"/>
</dbReference>
<comment type="subcellular location">
    <subcellularLocation>
        <location evidence="1">Cell membrane</location>
        <topology evidence="1">Multi-pass membrane protein</topology>
    </subcellularLocation>
</comment>
<keyword evidence="4 7" id="KW-0812">Transmembrane</keyword>
<proteinExistence type="inferred from homology"/>
<dbReference type="InterPro" id="IPR050545">
    <property type="entry name" value="Mycobact_MmpL"/>
</dbReference>
<dbReference type="Pfam" id="PF03176">
    <property type="entry name" value="MMPL"/>
    <property type="match status" value="2"/>
</dbReference>
<feature type="transmembrane region" description="Helical" evidence="7">
    <location>
        <begin position="304"/>
        <end position="328"/>
    </location>
</feature>
<evidence type="ECO:0000313" key="10">
    <source>
        <dbReference type="Proteomes" id="UP000295621"/>
    </source>
</evidence>
<gene>
    <name evidence="9" type="ORF">E1212_03195</name>
</gene>
<dbReference type="OrthoDB" id="7051771at2"/>
<dbReference type="PANTHER" id="PTHR33406:SF11">
    <property type="entry name" value="MEMBRANE PROTEIN SCO6666-RELATED"/>
    <property type="match status" value="1"/>
</dbReference>
<dbReference type="RefSeq" id="WP_131979027.1">
    <property type="nucleotide sequence ID" value="NZ_SMKL01000005.1"/>
</dbReference>
<organism evidence="9 10">
    <name type="scientific">Jiangella ureilytica</name>
    <dbReference type="NCBI Taxonomy" id="2530374"/>
    <lineage>
        <taxon>Bacteria</taxon>
        <taxon>Bacillati</taxon>
        <taxon>Actinomycetota</taxon>
        <taxon>Actinomycetes</taxon>
        <taxon>Jiangellales</taxon>
        <taxon>Jiangellaceae</taxon>
        <taxon>Jiangella</taxon>
    </lineage>
</organism>
<evidence type="ECO:0000259" key="8">
    <source>
        <dbReference type="PROSITE" id="PS50156"/>
    </source>
</evidence>
<dbReference type="AlphaFoldDB" id="A0A4R4RVI8"/>
<keyword evidence="10" id="KW-1185">Reference proteome</keyword>
<feature type="transmembrane region" description="Helical" evidence="7">
    <location>
        <begin position="228"/>
        <end position="250"/>
    </location>
</feature>
<accession>A0A4R4RVI8</accession>
<dbReference type="InterPro" id="IPR000731">
    <property type="entry name" value="SSD"/>
</dbReference>
<protein>
    <submittedName>
        <fullName evidence="9">MMPL family transporter</fullName>
    </submittedName>
</protein>
<reference evidence="9 10" key="1">
    <citation type="submission" date="2019-02" db="EMBL/GenBank/DDBJ databases">
        <title>Draft genome sequences of novel Actinobacteria.</title>
        <authorList>
            <person name="Sahin N."/>
            <person name="Ay H."/>
            <person name="Saygin H."/>
        </authorList>
    </citation>
    <scope>NUCLEOTIDE SEQUENCE [LARGE SCALE GENOMIC DNA]</scope>
    <source>
        <strain evidence="9 10">KC603</strain>
    </source>
</reference>
<dbReference type="SUPFAM" id="SSF82866">
    <property type="entry name" value="Multidrug efflux transporter AcrB transmembrane domain"/>
    <property type="match status" value="2"/>
</dbReference>
<name>A0A4R4RVI8_9ACTN</name>
<comment type="caution">
    <text evidence="9">The sequence shown here is derived from an EMBL/GenBank/DDBJ whole genome shotgun (WGS) entry which is preliminary data.</text>
</comment>
<comment type="similarity">
    <text evidence="2">Belongs to the resistance-nodulation-cell division (RND) (TC 2.A.6) family. MmpL subfamily.</text>
</comment>
<dbReference type="GO" id="GO:0005886">
    <property type="term" value="C:plasma membrane"/>
    <property type="evidence" value="ECO:0007669"/>
    <property type="project" value="UniProtKB-SubCell"/>
</dbReference>
<evidence type="ECO:0000256" key="2">
    <source>
        <dbReference type="ARBA" id="ARBA00010157"/>
    </source>
</evidence>
<evidence type="ECO:0000313" key="9">
    <source>
        <dbReference type="EMBL" id="TDC54157.1"/>
    </source>
</evidence>
<dbReference type="PANTHER" id="PTHR33406">
    <property type="entry name" value="MEMBRANE PROTEIN MJ1562-RELATED"/>
    <property type="match status" value="1"/>
</dbReference>
<evidence type="ECO:0000256" key="4">
    <source>
        <dbReference type="ARBA" id="ARBA00022692"/>
    </source>
</evidence>
<evidence type="ECO:0000256" key="3">
    <source>
        <dbReference type="ARBA" id="ARBA00022475"/>
    </source>
</evidence>
<feature type="transmembrane region" description="Helical" evidence="7">
    <location>
        <begin position="277"/>
        <end position="298"/>
    </location>
</feature>
<dbReference type="InterPro" id="IPR004869">
    <property type="entry name" value="MMPL_dom"/>
</dbReference>
<evidence type="ECO:0000256" key="6">
    <source>
        <dbReference type="ARBA" id="ARBA00023136"/>
    </source>
</evidence>
<keyword evidence="3" id="KW-1003">Cell membrane</keyword>
<feature type="transmembrane region" description="Helical" evidence="7">
    <location>
        <begin position="202"/>
        <end position="222"/>
    </location>
</feature>
<dbReference type="Proteomes" id="UP000295621">
    <property type="component" value="Unassembled WGS sequence"/>
</dbReference>
<evidence type="ECO:0000256" key="7">
    <source>
        <dbReference type="SAM" id="Phobius"/>
    </source>
</evidence>
<keyword evidence="6 7" id="KW-0472">Membrane</keyword>
<feature type="transmembrane region" description="Helical" evidence="7">
    <location>
        <begin position="577"/>
        <end position="600"/>
    </location>
</feature>
<evidence type="ECO:0000256" key="5">
    <source>
        <dbReference type="ARBA" id="ARBA00022989"/>
    </source>
</evidence>
<sequence>MFTRIGMLAARHARVILVATAVLAAVAIGFGLTAFGKLQTEGFTDPGAESTTADELVDERFGGSADLVFLVDAGDAGVDDPAVATAGEELTARLAEDPALSEVTSYFGTGAPALRSEDGRYALVVAHLESDDGDGGVVELRDAYATGDGPIEVTLGGGAAVGLDIRDQVKADLALAEAIAVPLILILLLLAFGSLVAASLPLALGAIAVFGTFAALSVIGSLTDVSVFAINLTTALGLGLAVDYALLIVGRFREELGAGRSTTDAVVRTVETAGRTIAFSAATVAAALAVLLVFPLYFLRSFAYAGIAVVVIAMVGALLVLPALLAVIGPRVDRGRLPWARNRPTSTESTFWRRVAAAVTRRPVLSALPVVALLLLAAAPLLKVEFGTPDDRVLTTASDSRVVGDAMRASFPADDTRAFQVVITPEPPADAVDSYAAELSDLPAVTEVTSTAGTDATLLLVHTDVDPRSAEAQDLVGAIREVEPAGGATALVGGEAARLVDSKEAIGSRLWFAAGAIAVIMFVLLFLFTGGVLQPLRALLFNLFALSATLGLMVLVFQEGWFSPALGFTPLPLDISMLVLLFCIAFGLSMDYEVFVVSRVKERHDAGAAPVPAVVDGLSHTGRIVTTAAVLLAVNFFAFGTSGVSFIQMFGIGSGIAILIDATLVRGVLVPAGLRLLGPAAWWAPAPLRRVHERFGLREAAAEPTEPDPVGTPSP</sequence>
<dbReference type="PROSITE" id="PS50156">
    <property type="entry name" value="SSD"/>
    <property type="match status" value="1"/>
</dbReference>
<evidence type="ECO:0000256" key="1">
    <source>
        <dbReference type="ARBA" id="ARBA00004651"/>
    </source>
</evidence>
<feature type="domain" description="SSD" evidence="8">
    <location>
        <begin position="196"/>
        <end position="327"/>
    </location>
</feature>